<accession>A0A4Q1ARB3</accession>
<gene>
    <name evidence="1" type="ORF">CP965_13485</name>
</gene>
<protein>
    <recommendedName>
        <fullName evidence="3">NADH oxidoreductase</fullName>
    </recommendedName>
</protein>
<dbReference type="Proteomes" id="UP000289718">
    <property type="component" value="Unassembled WGS sequence"/>
</dbReference>
<dbReference type="Pfam" id="PF16514">
    <property type="entry name" value="NADH-UOR_E"/>
    <property type="match status" value="1"/>
</dbReference>
<reference evidence="1 2" key="1">
    <citation type="submission" date="2017-09" db="EMBL/GenBank/DDBJ databases">
        <title>Genomics of the genus Arcobacter.</title>
        <authorList>
            <person name="Perez-Cataluna A."/>
            <person name="Figueras M.J."/>
            <person name="Salas-Masso N."/>
        </authorList>
    </citation>
    <scope>NUCLEOTIDE SEQUENCE [LARGE SCALE GENOMIC DNA]</scope>
    <source>
        <strain evidence="1 2">F156-34</strain>
    </source>
</reference>
<evidence type="ECO:0000313" key="1">
    <source>
        <dbReference type="EMBL" id="RXK11547.1"/>
    </source>
</evidence>
<organism evidence="1 2">
    <name type="scientific">Halarcobacter mediterraneus</name>
    <dbReference type="NCBI Taxonomy" id="2023153"/>
    <lineage>
        <taxon>Bacteria</taxon>
        <taxon>Pseudomonadati</taxon>
        <taxon>Campylobacterota</taxon>
        <taxon>Epsilonproteobacteria</taxon>
        <taxon>Campylobacterales</taxon>
        <taxon>Arcobacteraceae</taxon>
        <taxon>Halarcobacter</taxon>
    </lineage>
</organism>
<dbReference type="OrthoDB" id="5358834at2"/>
<dbReference type="EMBL" id="NXIE01000007">
    <property type="protein sequence ID" value="RXK11547.1"/>
    <property type="molecule type" value="Genomic_DNA"/>
</dbReference>
<proteinExistence type="predicted"/>
<evidence type="ECO:0000313" key="2">
    <source>
        <dbReference type="Proteomes" id="UP000289718"/>
    </source>
</evidence>
<sequence length="89" mass="10544">MKRFDLRPLKDNFYDRMLELMDKEVSKGENAIFLFEIGDFSCVQKSADLIKEAEYTLMNSIKFNEVDWTIVVKKEKTKEIVEKEVEDAE</sequence>
<keyword evidence="2" id="KW-1185">Reference proteome</keyword>
<dbReference type="InterPro" id="IPR032424">
    <property type="entry name" value="NADH-UOR_E"/>
</dbReference>
<dbReference type="Gene3D" id="3.30.110.40">
    <property type="entry name" value="TusA-like domain"/>
    <property type="match status" value="1"/>
</dbReference>
<dbReference type="RefSeq" id="WP_129062638.1">
    <property type="nucleotide sequence ID" value="NZ_NXIE01000007.1"/>
</dbReference>
<name>A0A4Q1ARB3_9BACT</name>
<dbReference type="InterPro" id="IPR036868">
    <property type="entry name" value="TusA-like_sf"/>
</dbReference>
<evidence type="ECO:0008006" key="3">
    <source>
        <dbReference type="Google" id="ProtNLM"/>
    </source>
</evidence>
<dbReference type="AlphaFoldDB" id="A0A4Q1ARB3"/>
<comment type="caution">
    <text evidence="1">The sequence shown here is derived from an EMBL/GenBank/DDBJ whole genome shotgun (WGS) entry which is preliminary data.</text>
</comment>